<comment type="similarity">
    <text evidence="2 14">Belongs to the thiolase-like superfamily. Beta-ketoacyl-ACP synthases family.</text>
</comment>
<keyword evidence="16" id="KW-0732">Signal</keyword>
<dbReference type="PANTHER" id="PTHR11712:SF352">
    <property type="entry name" value="3-OXOACYL-[ACYL-CARRIER-PROTEIN] SYNTHASE"/>
    <property type="match status" value="1"/>
</dbReference>
<feature type="region of interest" description="Disordered" evidence="15">
    <location>
        <begin position="34"/>
        <end position="59"/>
    </location>
</feature>
<evidence type="ECO:0000256" key="14">
    <source>
        <dbReference type="RuleBase" id="RU003694"/>
    </source>
</evidence>
<name>A0A6U4NBN5_HEMAN</name>
<evidence type="ECO:0000256" key="10">
    <source>
        <dbReference type="ARBA" id="ARBA00023136"/>
    </source>
</evidence>
<feature type="domain" description="Ketosynthase family 3 (KS3)" evidence="17">
    <location>
        <begin position="66"/>
        <end position="481"/>
    </location>
</feature>
<dbReference type="Gene3D" id="3.40.47.10">
    <property type="match status" value="1"/>
</dbReference>
<organism evidence="18">
    <name type="scientific">Hemiselmis andersenii</name>
    <name type="common">Cryptophyte alga</name>
    <dbReference type="NCBI Taxonomy" id="464988"/>
    <lineage>
        <taxon>Eukaryota</taxon>
        <taxon>Cryptophyceae</taxon>
        <taxon>Cryptomonadales</taxon>
        <taxon>Hemiselmidaceae</taxon>
        <taxon>Hemiselmis</taxon>
    </lineage>
</organism>
<comment type="function">
    <text evidence="11">Proposed to synthesize NOD factor fatty acyl chain. Involved in the synthesis of a highly unsaturated fatty acid moiety, which forms part of a lipo-oligosaccharide that is responsible for host specificity.</text>
</comment>
<dbReference type="InterPro" id="IPR020841">
    <property type="entry name" value="PKS_Beta-ketoAc_synthase_dom"/>
</dbReference>
<sequence length="484" mass="51363">MFLRSILLVVGATATVDAFAGSSAFGGAFTGRSDKLSLSSPSARLSASSAPRGERTGLTSLSMAEQRRVVVTGMGITSCLGNTLEDVTESLKEGKSGIGFREDFAKYGIRSQICGSPNLTDADYKELIPRQTLRFMGGNAKYAYIAMDRAIQDSGLKPEEYNNNPRVASIIGQGGTSLQDVVETADAVRDQKPRWANKVGPYRVTRSMGSTTSAVLSTAFKLQGPSFTISSACSTGAHCIGVGMEQIVLDKADMAVCGAGELECFEFTSMFDCMGALSTKYNDTPEKASRAFDKNRDGFVIAGGGGIVILEELEHAKARGAKIYAELTGYAANADGYDVVAPSGVGGENCMKLAMAMADKSKYGDRKIDYVNTHGTSTPVGDIQELGAIKRTFEPLGYQPKVGSTKSLSGHSLGAAGVHEAIYSLLMMDNDFLAASANIEDLVEEAEGMEILTKKHEGKVNRVISNSFGFGGTNACLCFDRFDE</sequence>
<dbReference type="Pfam" id="PF02801">
    <property type="entry name" value="Ketoacyl-synt_C"/>
    <property type="match status" value="1"/>
</dbReference>
<dbReference type="InterPro" id="IPR014030">
    <property type="entry name" value="Ketoacyl_synth_N"/>
</dbReference>
<feature type="compositionally biased region" description="Low complexity" evidence="15">
    <location>
        <begin position="36"/>
        <end position="51"/>
    </location>
</feature>
<evidence type="ECO:0000256" key="11">
    <source>
        <dbReference type="ARBA" id="ARBA00037576"/>
    </source>
</evidence>
<keyword evidence="7 14" id="KW-0808">Transferase</keyword>
<evidence type="ECO:0000256" key="6">
    <source>
        <dbReference type="ARBA" id="ARBA00022519"/>
    </source>
</evidence>
<dbReference type="GO" id="GO:0005886">
    <property type="term" value="C:plasma membrane"/>
    <property type="evidence" value="ECO:0007669"/>
    <property type="project" value="UniProtKB-SubCell"/>
</dbReference>
<feature type="chain" id="PRO_5030160366" description="Nodulation protein E" evidence="16">
    <location>
        <begin position="19"/>
        <end position="484"/>
    </location>
</feature>
<evidence type="ECO:0000256" key="3">
    <source>
        <dbReference type="ARBA" id="ARBA00013191"/>
    </source>
</evidence>
<proteinExistence type="inferred from homology"/>
<dbReference type="SUPFAM" id="SSF53901">
    <property type="entry name" value="Thiolase-like"/>
    <property type="match status" value="2"/>
</dbReference>
<dbReference type="InterPro" id="IPR014031">
    <property type="entry name" value="Ketoacyl_synth_C"/>
</dbReference>
<evidence type="ECO:0000256" key="2">
    <source>
        <dbReference type="ARBA" id="ARBA00008467"/>
    </source>
</evidence>
<dbReference type="EC" id="2.3.1.41" evidence="3"/>
<accession>A0A6U4NBN5</accession>
<evidence type="ECO:0000256" key="9">
    <source>
        <dbReference type="ARBA" id="ARBA00022989"/>
    </source>
</evidence>
<keyword evidence="9" id="KW-1133">Transmembrane helix</keyword>
<keyword evidence="10" id="KW-0472">Membrane</keyword>
<dbReference type="AlphaFoldDB" id="A0A6U4NBN5"/>
<dbReference type="PROSITE" id="PS00606">
    <property type="entry name" value="KS3_1"/>
    <property type="match status" value="1"/>
</dbReference>
<evidence type="ECO:0000313" key="18">
    <source>
        <dbReference type="EMBL" id="CAD8758065.1"/>
    </source>
</evidence>
<dbReference type="PANTHER" id="PTHR11712">
    <property type="entry name" value="POLYKETIDE SYNTHASE-RELATED"/>
    <property type="match status" value="1"/>
</dbReference>
<feature type="signal peptide" evidence="16">
    <location>
        <begin position="1"/>
        <end position="18"/>
    </location>
</feature>
<evidence type="ECO:0000256" key="8">
    <source>
        <dbReference type="ARBA" id="ARBA00022692"/>
    </source>
</evidence>
<evidence type="ECO:0000256" key="16">
    <source>
        <dbReference type="SAM" id="SignalP"/>
    </source>
</evidence>
<dbReference type="CDD" id="cd00834">
    <property type="entry name" value="KAS_I_II"/>
    <property type="match status" value="1"/>
</dbReference>
<reference evidence="18" key="1">
    <citation type="submission" date="2021-01" db="EMBL/GenBank/DDBJ databases">
        <authorList>
            <person name="Corre E."/>
            <person name="Pelletier E."/>
            <person name="Niang G."/>
            <person name="Scheremetjew M."/>
            <person name="Finn R."/>
            <person name="Kale V."/>
            <person name="Holt S."/>
            <person name="Cochrane G."/>
            <person name="Meng A."/>
            <person name="Brown T."/>
            <person name="Cohen L."/>
        </authorList>
    </citation>
    <scope>NUCLEOTIDE SEQUENCE</scope>
    <source>
        <strain evidence="18">CCMP441</strain>
    </source>
</reference>
<evidence type="ECO:0000256" key="13">
    <source>
        <dbReference type="ARBA" id="ARBA00041756"/>
    </source>
</evidence>
<protein>
    <recommendedName>
        <fullName evidence="12">Nodulation protein E</fullName>
        <ecNumber evidence="3">2.3.1.41</ecNumber>
    </recommendedName>
    <alternativeName>
        <fullName evidence="13">Host-specificity of nodulation protein B</fullName>
    </alternativeName>
</protein>
<keyword evidence="4" id="KW-0536">Nodulation</keyword>
<gene>
    <name evidence="18" type="ORF">HAND1043_LOCUS24579</name>
</gene>
<evidence type="ECO:0000259" key="17">
    <source>
        <dbReference type="PROSITE" id="PS52004"/>
    </source>
</evidence>
<keyword evidence="8" id="KW-0812">Transmembrane</keyword>
<evidence type="ECO:0000256" key="12">
    <source>
        <dbReference type="ARBA" id="ARBA00039445"/>
    </source>
</evidence>
<keyword evidence="6" id="KW-0997">Cell inner membrane</keyword>
<evidence type="ECO:0000256" key="4">
    <source>
        <dbReference type="ARBA" id="ARBA00022458"/>
    </source>
</evidence>
<dbReference type="GO" id="GO:0004315">
    <property type="term" value="F:3-oxoacyl-[acyl-carrier-protein] synthase activity"/>
    <property type="evidence" value="ECO:0007669"/>
    <property type="project" value="UniProtKB-EC"/>
</dbReference>
<evidence type="ECO:0000256" key="15">
    <source>
        <dbReference type="SAM" id="MobiDB-lite"/>
    </source>
</evidence>
<evidence type="ECO:0000256" key="7">
    <source>
        <dbReference type="ARBA" id="ARBA00022679"/>
    </source>
</evidence>
<dbReference type="InterPro" id="IPR016039">
    <property type="entry name" value="Thiolase-like"/>
</dbReference>
<dbReference type="InterPro" id="IPR000794">
    <property type="entry name" value="Beta-ketoacyl_synthase"/>
</dbReference>
<comment type="subcellular location">
    <subcellularLocation>
        <location evidence="1">Cell inner membrane</location>
    </subcellularLocation>
</comment>
<dbReference type="GO" id="GO:0006633">
    <property type="term" value="P:fatty acid biosynthetic process"/>
    <property type="evidence" value="ECO:0007669"/>
    <property type="project" value="InterPro"/>
</dbReference>
<dbReference type="PROSITE" id="PS52004">
    <property type="entry name" value="KS3_2"/>
    <property type="match status" value="1"/>
</dbReference>
<dbReference type="SMART" id="SM00825">
    <property type="entry name" value="PKS_KS"/>
    <property type="match status" value="1"/>
</dbReference>
<dbReference type="EMBL" id="HBFK01040457">
    <property type="protein sequence ID" value="CAD8758065.1"/>
    <property type="molecule type" value="Transcribed_RNA"/>
</dbReference>
<keyword evidence="5" id="KW-1003">Cell membrane</keyword>
<evidence type="ECO:0000256" key="1">
    <source>
        <dbReference type="ARBA" id="ARBA00004533"/>
    </source>
</evidence>
<dbReference type="InterPro" id="IPR018201">
    <property type="entry name" value="Ketoacyl_synth_AS"/>
</dbReference>
<dbReference type="Pfam" id="PF00109">
    <property type="entry name" value="ketoacyl-synt"/>
    <property type="match status" value="1"/>
</dbReference>
<evidence type="ECO:0000256" key="5">
    <source>
        <dbReference type="ARBA" id="ARBA00022475"/>
    </source>
</evidence>